<feature type="transmembrane region" description="Helical" evidence="1">
    <location>
        <begin position="109"/>
        <end position="131"/>
    </location>
</feature>
<comment type="caution">
    <text evidence="2">The sequence shown here is derived from an EMBL/GenBank/DDBJ whole genome shotgun (WGS) entry which is preliminary data.</text>
</comment>
<evidence type="ECO:0008006" key="4">
    <source>
        <dbReference type="Google" id="ProtNLM"/>
    </source>
</evidence>
<dbReference type="Proteomes" id="UP000664859">
    <property type="component" value="Unassembled WGS sequence"/>
</dbReference>
<accession>A0A835YS71</accession>
<keyword evidence="3" id="KW-1185">Reference proteome</keyword>
<evidence type="ECO:0000256" key="1">
    <source>
        <dbReference type="SAM" id="Phobius"/>
    </source>
</evidence>
<sequence length="141" mass="14955">MAGTLMMKITHVVAGALAVGTIMAGLVKLAPQFSSTSYAQQVHAFDIYYHPQWAFLGLSSDRLRSAVGIAECVSGLASLAKRTRLVSYLVMTAIYAGAVRTHLVLGDNGWHPAAGFLLASCFCLGQTVRVVPVSAQSDKRA</sequence>
<proteinExistence type="predicted"/>
<dbReference type="AlphaFoldDB" id="A0A835YS71"/>
<feature type="transmembrane region" description="Helical" evidence="1">
    <location>
        <begin position="85"/>
        <end position="103"/>
    </location>
</feature>
<keyword evidence="1" id="KW-0812">Transmembrane</keyword>
<evidence type="ECO:0000313" key="2">
    <source>
        <dbReference type="EMBL" id="KAG5179698.1"/>
    </source>
</evidence>
<reference evidence="2" key="1">
    <citation type="submission" date="2021-02" db="EMBL/GenBank/DDBJ databases">
        <title>First Annotated Genome of the Yellow-green Alga Tribonema minus.</title>
        <authorList>
            <person name="Mahan K.M."/>
        </authorList>
    </citation>
    <scope>NUCLEOTIDE SEQUENCE</scope>
    <source>
        <strain evidence="2">UTEX B ZZ1240</strain>
    </source>
</reference>
<dbReference type="EMBL" id="JAFCMP010000445">
    <property type="protein sequence ID" value="KAG5179698.1"/>
    <property type="molecule type" value="Genomic_DNA"/>
</dbReference>
<gene>
    <name evidence="2" type="ORF">JKP88DRAFT_215349</name>
</gene>
<evidence type="ECO:0000313" key="3">
    <source>
        <dbReference type="Proteomes" id="UP000664859"/>
    </source>
</evidence>
<organism evidence="2 3">
    <name type="scientific">Tribonema minus</name>
    <dbReference type="NCBI Taxonomy" id="303371"/>
    <lineage>
        <taxon>Eukaryota</taxon>
        <taxon>Sar</taxon>
        <taxon>Stramenopiles</taxon>
        <taxon>Ochrophyta</taxon>
        <taxon>PX clade</taxon>
        <taxon>Xanthophyceae</taxon>
        <taxon>Tribonematales</taxon>
        <taxon>Tribonemataceae</taxon>
        <taxon>Tribonema</taxon>
    </lineage>
</organism>
<keyword evidence="1" id="KW-1133">Transmembrane helix</keyword>
<protein>
    <recommendedName>
        <fullName evidence="4">DoxX family protein</fullName>
    </recommendedName>
</protein>
<name>A0A835YS71_9STRA</name>
<keyword evidence="1" id="KW-0472">Membrane</keyword>